<evidence type="ECO:0000313" key="2">
    <source>
        <dbReference type="EMBL" id="AGH13492.1"/>
    </source>
</evidence>
<protein>
    <recommendedName>
        <fullName evidence="3">Outer membrane protein beta-barrel domain-containing protein</fullName>
    </recommendedName>
</protein>
<organism evidence="2">
    <name type="scientific">uncultured bacterium LAB20</name>
    <dbReference type="NCBI Taxonomy" id="1204709"/>
    <lineage>
        <taxon>Bacteria</taxon>
        <taxon>environmental samples</taxon>
    </lineage>
</organism>
<keyword evidence="1" id="KW-0732">Signal</keyword>
<accession>M4PWJ5</accession>
<feature type="signal peptide" evidence="1">
    <location>
        <begin position="1"/>
        <end position="19"/>
    </location>
</feature>
<reference evidence="2" key="1">
    <citation type="journal article" date="2012" name="Biotechnol. Biofuels">
        <title>Microbial ?-glucosidases from cow rumen metagenome enhance the saccharification of lignocellulose in combination with commercial cellulase cocktail.</title>
        <authorList>
            <person name="Del Pozo M.V."/>
            <person name="Fernandez-Arrojo L."/>
            <person name="Gil-Martinez J."/>
            <person name="Montesinos A."/>
            <person name="Chernikova T.N."/>
            <person name="Nechitaylo T.Y."/>
            <person name="Waliszek A."/>
            <person name="Tortajada M."/>
            <person name="Rojas A."/>
            <person name="Huws S.A."/>
            <person name="Golyshina O.V."/>
            <person name="Newbold C.J."/>
            <person name="Polaina J."/>
            <person name="Ferrer M."/>
            <person name="Golyshin P.N."/>
        </authorList>
    </citation>
    <scope>NUCLEOTIDE SEQUENCE</scope>
</reference>
<name>M4PWJ5_9BACT</name>
<dbReference type="EMBL" id="JX163906">
    <property type="protein sequence ID" value="AGH13492.1"/>
    <property type="molecule type" value="Genomic_DNA"/>
</dbReference>
<sequence>MKKILFALGLALVTATLSAQELLDFSQPDPVSATPVRSSKLFRFSVGARMDFSPVIAAQGGFEVAPSLLLGFELRPWRNRHYFGFGVATEYVNSSLEKAHYALSGDRLSFDKTENGNLEMDRFGYAFPLTYGFDFNQRKSLEFSVIPHYWTNLRLTNFYVAGPQFEYVQAQGLGQQGAASTIGSYYKDYNPFTVDFAVAYYPFANGGFGLKFSPSMLFKKGKGPDYTTVSWSFILRF</sequence>
<feature type="chain" id="PRO_5004056480" description="Outer membrane protein beta-barrel domain-containing protein" evidence="1">
    <location>
        <begin position="20"/>
        <end position="237"/>
    </location>
</feature>
<proteinExistence type="predicted"/>
<evidence type="ECO:0008006" key="3">
    <source>
        <dbReference type="Google" id="ProtNLM"/>
    </source>
</evidence>
<evidence type="ECO:0000256" key="1">
    <source>
        <dbReference type="SAM" id="SignalP"/>
    </source>
</evidence>
<dbReference type="AlphaFoldDB" id="M4PWJ5"/>